<dbReference type="EMBL" id="SJOA01000004">
    <property type="protein sequence ID" value="TCB60662.1"/>
    <property type="molecule type" value="Genomic_DNA"/>
</dbReference>
<gene>
    <name evidence="2" type="ORF">E0H85_05150</name>
</gene>
<keyword evidence="1" id="KW-0732">Signal</keyword>
<accession>A0A4R0EPG4</accession>
<dbReference type="OrthoDB" id="7156875at2"/>
<evidence type="ECO:0000256" key="1">
    <source>
        <dbReference type="SAM" id="SignalP"/>
    </source>
</evidence>
<dbReference type="Proteomes" id="UP000291380">
    <property type="component" value="Unassembled WGS sequence"/>
</dbReference>
<name>A0A4R0EPG4_9GAMM</name>
<protein>
    <recommendedName>
        <fullName evidence="4">Pilus assembly protein PilY</fullName>
    </recommendedName>
</protein>
<dbReference type="AlphaFoldDB" id="A0A4R0EPG4"/>
<evidence type="ECO:0008006" key="4">
    <source>
        <dbReference type="Google" id="ProtNLM"/>
    </source>
</evidence>
<feature type="signal peptide" evidence="1">
    <location>
        <begin position="1"/>
        <end position="28"/>
    </location>
</feature>
<evidence type="ECO:0000313" key="2">
    <source>
        <dbReference type="EMBL" id="TCB60662.1"/>
    </source>
</evidence>
<comment type="caution">
    <text evidence="2">The sequence shown here is derived from an EMBL/GenBank/DDBJ whole genome shotgun (WGS) entry which is preliminary data.</text>
</comment>
<sequence>MKNIAKIMTFKLSVLTTLMLCVTANNYASDIEIYKAPNASDGKARVMLNLDNSTFMSGDPSGTSGGSGTIGMDFPGVECPKGNQKYETEPEIWRNGTKSYTYEAAYCEMPYATYNALTGAARTRVTNLCPVVDPTNPESARKCYSRLTMLKRGALKVINDAVLGANIKIGLNFFPQHTLEPDGSNTVTRPVPLAWYNASTGAICDTSPYTGCTDGRDQLSRVVAGIRKSETNLNEKTVPVALGYGKAAHGLLTDSAGVAFGTADQCSGYGIFTLTSGMPVDDDIATGRSNLNFILRSGTDSQLSGSSASQCANGGSGGSTANTGDAWQCVNAAATRLMAGKAKISVPVKSIMVSYGTDMTLGLPDLDPYDPKLTSQTTINNKVQSISDSKIRENKRYAAYAGLNGGGGYYSVQDPDSLSKTIIDFIADVGKVDIPYMTTGAPTIPQDPLNPVLVQSNAYFSQFKPTPNKTTTVGSQLWAGNMKKYRVNNLGRLVGKNGDIVGAAEVKEDVTNDVGQLITGTHDYWAPDVSSADATIAKADETVWGSELYARMGGAKSQLPLGTSVNTSGVTVENRKLLTNRVVNSTTAVATEGTSLTRINRADWASNDTKRTEIMSLLDLRQLGAVMHSSPLLLSNEGKMTYNVSTQKLESSGREDYMLFGTTQGLLHVVKADDYTETTKDGVTTNNKGGKEVFAFVPNEMIENQSKAFLTPESSTGGMANLFYGIDAPWVAYTEYVPKSDGTLTVGTGKVTTGTTTLQGKQLVYGGLRMGGRSYYSLDLKNMSSPVLKFHINPDAATSGPLSYMGESWSKPKIAWVNWKGSRKLVMFVGGGYDAGGVTGSTAGKSSKANNGGYELDTYDQSNGIGAGVYMFSADGADAGSLLWWASNNAPATTAAATDSGVIALKDANLQYSVVSEIKTADRNNDGLVDHLYFGDLGGQVFRIDLNNKASTIGAFATRSTRIMNMHALDGKSPRFYAAPSFAIFEDSASGNLFAGISIGSGNLSHPLAAYETTAGRNPDALYTIYDKDVTRADLYTASTMMNTQDAKVDNSTTTLAINELTMANRFQQSAEQLTTLVAPYESSAGWYYKLPGGTKIQHEKIFYSPTAIDYDLYVSSYDSSRLGLTGACGGGVQGVSKVQLFCMPFGQCSTAKYPLRTNTNYSDDHGPGIQNHAIASGGDGTTRLIGGAIIGNNLTDMYATRIKLIAQRWYER</sequence>
<proteinExistence type="predicted"/>
<feature type="chain" id="PRO_5020644512" description="Pilus assembly protein PilY" evidence="1">
    <location>
        <begin position="29"/>
        <end position="1213"/>
    </location>
</feature>
<evidence type="ECO:0000313" key="3">
    <source>
        <dbReference type="Proteomes" id="UP000291380"/>
    </source>
</evidence>
<reference evidence="2 3" key="1">
    <citation type="submission" date="2019-02" db="EMBL/GenBank/DDBJ databases">
        <title>High diversity of culturable Acinetobacter species in natural soil and water ecosystems.</title>
        <authorList>
            <person name="Radolfova-Krizova L."/>
            <person name="Nemec A."/>
        </authorList>
    </citation>
    <scope>NUCLEOTIDE SEQUENCE [LARGE SCALE GENOMIC DNA]</scope>
    <source>
        <strain evidence="2 3">ANC 4281</strain>
    </source>
</reference>
<organism evidence="2 3">
    <name type="scientific">Acinetobacter terrae</name>
    <dbReference type="NCBI Taxonomy" id="2731247"/>
    <lineage>
        <taxon>Bacteria</taxon>
        <taxon>Pseudomonadati</taxon>
        <taxon>Pseudomonadota</taxon>
        <taxon>Gammaproteobacteria</taxon>
        <taxon>Moraxellales</taxon>
        <taxon>Moraxellaceae</taxon>
        <taxon>Acinetobacter</taxon>
        <taxon>Acinetobacter Taxon 24</taxon>
    </lineage>
</organism>